<protein>
    <submittedName>
        <fullName evidence="2">Uncharacterized protein</fullName>
    </submittedName>
</protein>
<evidence type="ECO:0000256" key="1">
    <source>
        <dbReference type="SAM" id="Phobius"/>
    </source>
</evidence>
<feature type="transmembrane region" description="Helical" evidence="1">
    <location>
        <begin position="12"/>
        <end position="34"/>
    </location>
</feature>
<accession>A0A520KYJ5</accession>
<evidence type="ECO:0000313" key="2">
    <source>
        <dbReference type="EMBL" id="RZN72715.1"/>
    </source>
</evidence>
<keyword evidence="1" id="KW-0472">Membrane</keyword>
<gene>
    <name evidence="2" type="ORF">EF807_01295</name>
</gene>
<dbReference type="Proteomes" id="UP000320766">
    <property type="component" value="Unassembled WGS sequence"/>
</dbReference>
<keyword evidence="1" id="KW-0812">Transmembrane</keyword>
<reference evidence="2 3" key="1">
    <citation type="journal article" date="2019" name="Nat. Microbiol.">
        <title>Wide diversity of methane and short-chain alkane metabolisms in uncultured archaea.</title>
        <authorList>
            <person name="Borrel G."/>
            <person name="Adam P.S."/>
            <person name="McKay L.J."/>
            <person name="Chen L.X."/>
            <person name="Sierra-Garcia I.N."/>
            <person name="Sieber C.M."/>
            <person name="Letourneur Q."/>
            <person name="Ghozlane A."/>
            <person name="Andersen G.L."/>
            <person name="Li W.J."/>
            <person name="Hallam S.J."/>
            <person name="Muyzer G."/>
            <person name="de Oliveira V.M."/>
            <person name="Inskeep W.P."/>
            <person name="Banfield J.F."/>
            <person name="Gribaldo S."/>
        </authorList>
    </citation>
    <scope>NUCLEOTIDE SEQUENCE [LARGE SCALE GENOMIC DNA]</scope>
    <source>
        <strain evidence="2">NM1b</strain>
    </source>
</reference>
<name>A0A520KYJ5_9EURY</name>
<comment type="caution">
    <text evidence="2">The sequence shown here is derived from an EMBL/GenBank/DDBJ whole genome shotgun (WGS) entry which is preliminary data.</text>
</comment>
<evidence type="ECO:0000313" key="3">
    <source>
        <dbReference type="Proteomes" id="UP000320766"/>
    </source>
</evidence>
<sequence>MIEPKKGDKMKRGAMTILGIIAFVLMALVAVNLLNQEGTIKEEIPEYKIDGKTDISVPHATRLSYSIVVKPGISEKEVKLVAEDVVNKAKKYMKFNGLVIFMHDREEDIDKSYTIAKVGYLPYGEWSKDTEIRAGDYSKHKFVYDIKKKVTDPNIERPTEREFEIYDRCSSLLYEYHMTLPDVSTLSKGETVELAREIVKREEGIAKQVAEEYDITVEEVLKIYRDVVLWQLY</sequence>
<organism evidence="2 3">
    <name type="scientific">Candidatus Methanolliviera hydrocarbonicum</name>
    <dbReference type="NCBI Taxonomy" id="2491085"/>
    <lineage>
        <taxon>Archaea</taxon>
        <taxon>Methanobacteriati</taxon>
        <taxon>Methanobacteriota</taxon>
        <taxon>Candidatus Methanoliparia</taxon>
        <taxon>Candidatus Methanoliparales</taxon>
        <taxon>Candidatus Methanollivieraceae</taxon>
        <taxon>Candidatus Methanolliviera</taxon>
    </lineage>
</organism>
<dbReference type="AlphaFoldDB" id="A0A520KYJ5"/>
<proteinExistence type="predicted"/>
<keyword evidence="1" id="KW-1133">Transmembrane helix</keyword>
<dbReference type="EMBL" id="RXIL01000023">
    <property type="protein sequence ID" value="RZN72715.1"/>
    <property type="molecule type" value="Genomic_DNA"/>
</dbReference>